<sequence>MDFGSDVQAARAAASIEPWPYTLRAGAFRIPLHRPMLSTAGTTVQLSVLPVAVGHRVAADGSLPRFDLTESELTELGCGLYRLLARFEGYVAAMVGWDPECLLDIDELESEWSEELADGTLPGLVLADHLRTRLALGPAWVPFRPGYVWLPCPQQ</sequence>
<organism evidence="1 2">
    <name type="scientific">Streptomyces siamensis</name>
    <dbReference type="NCBI Taxonomy" id="1274986"/>
    <lineage>
        <taxon>Bacteria</taxon>
        <taxon>Bacillati</taxon>
        <taxon>Actinomycetota</taxon>
        <taxon>Actinomycetes</taxon>
        <taxon>Kitasatosporales</taxon>
        <taxon>Streptomycetaceae</taxon>
        <taxon>Streptomyces</taxon>
    </lineage>
</organism>
<reference evidence="2" key="1">
    <citation type="journal article" date="2019" name="Int. J. Syst. Evol. Microbiol.">
        <title>The Global Catalogue of Microorganisms (GCM) 10K type strain sequencing project: providing services to taxonomists for standard genome sequencing and annotation.</title>
        <authorList>
            <consortium name="The Broad Institute Genomics Platform"/>
            <consortium name="The Broad Institute Genome Sequencing Center for Infectious Disease"/>
            <person name="Wu L."/>
            <person name="Ma J."/>
        </authorList>
    </citation>
    <scope>NUCLEOTIDE SEQUENCE [LARGE SCALE GENOMIC DNA]</scope>
    <source>
        <strain evidence="2">JCM 18409</strain>
    </source>
</reference>
<name>A0ABP9J7W8_9ACTN</name>
<dbReference type="EMBL" id="BAABKB010000021">
    <property type="protein sequence ID" value="GAA5021462.1"/>
    <property type="molecule type" value="Genomic_DNA"/>
</dbReference>
<gene>
    <name evidence="1" type="ORF">GCM10023335_52410</name>
</gene>
<accession>A0ABP9J7W8</accession>
<evidence type="ECO:0000313" key="1">
    <source>
        <dbReference type="EMBL" id="GAA5021462.1"/>
    </source>
</evidence>
<proteinExistence type="predicted"/>
<comment type="caution">
    <text evidence="1">The sequence shown here is derived from an EMBL/GenBank/DDBJ whole genome shotgun (WGS) entry which is preliminary data.</text>
</comment>
<keyword evidence="2" id="KW-1185">Reference proteome</keyword>
<evidence type="ECO:0000313" key="2">
    <source>
        <dbReference type="Proteomes" id="UP001501759"/>
    </source>
</evidence>
<protein>
    <submittedName>
        <fullName evidence="1">Uncharacterized protein</fullName>
    </submittedName>
</protein>
<dbReference type="Proteomes" id="UP001501759">
    <property type="component" value="Unassembled WGS sequence"/>
</dbReference>